<keyword evidence="4 7" id="KW-1133">Transmembrane helix</keyword>
<dbReference type="PANTHER" id="PTHR11923:SF51">
    <property type="entry name" value="LYSOSOME MEMBRANE PROTEIN 2"/>
    <property type="match status" value="1"/>
</dbReference>
<feature type="transmembrane region" description="Helical" evidence="7">
    <location>
        <begin position="80"/>
        <end position="101"/>
    </location>
</feature>
<comment type="similarity">
    <text evidence="2">Belongs to the CD36 family.</text>
</comment>
<gene>
    <name evidence="8" type="ORF">JKP88DRAFT_261336</name>
</gene>
<sequence>MARGDNRAAGGLQTARSADTWMSMTTEIQSLVASVHRSTPAAAAPVSDAPGMRMADELTGMSKKWQRHFRHSQWQLAGKLGVAAGGMLFLSMCVAWTQILYPLVLNSKVAFEVVLSAEDQASGAPAYAAFTRDLYAAEAAAAAAAPAAALTALYLWNVTNARDVVASGYMPRLAQAGPYAFVRRTRRYDIVFAPKTSRTVSYKEWSYLEPVTDARACRDMVFRMDLAALAPNATDCPGAACDCRDPAGDVVTVVNTPFLRLVHEETPQCLIKGVSLNDVSPNGGVAAPLLQGLLADLAQEVFEGIHTALTGGFVLATKAALLPGMLESVWKYRRAADAARTVGALYAHIAGDIGADAARKAFIAPGTQDAAIDCGGYSVPPASDAAAAPPCPWGAGAYVAAAAAAAALPGAAALALTAAEAEHLLGARAPPLLSAAADGALSDAASVPLWLATGRLLGADALAAVAPWPMRGAREPGDGAQRAALVALLCSWEPAETGAAAPEERSAGWGECGAKVDGVAAWLFATWYRESGSAERVTTEWLSAADAATLACDGASDACGWPIGAAAGLSLEAARSIMDPGLATVSDAPSLLSVHSPKGFILWADAYRYCSAPDRSCAEFSPSAIEAATVTLPANFPAADAAADPSGAARAAAICSTAQYLFRNWAGTSPWAAGAAARYLSAVLPQGTFSVTDDLTALGYAQWGGGHVTRALYGLPSVTAVARAGAWALVPRRFYGALPEFGARAAAAGYPSMALPVATARALLTGLARADDAGRALRAHVITRATTYYGTGDGDGFAAGDAMHVEENTAADYATDDPQHSGDGFAAGDAMRVDKNIAADYAPDDPQVIAALGGDAAAAARHLAALCATTLSSAAECAALDTYHQHCVASALLPDSVAVNCDAFQTRVANPARDPLRGAQCTAARLEVHYHPWPKQAGGVLADALSSYVWRQVLMDGGYVCAAGVAAADDCDHARGGLFTTAPALNVLFRGRADPLVMKLLSTRYRARGVSYACATPAAIARDADTCAMIESGAPCGGDGGFTVRADGGGASPVEVVSVSPAQPALWHAAEVQLPRGGGGVRSPVFALRPGGTWGDEAFQKAQACGDWRMLGGPAGLWNRRDNNFNIVNTSTCHNFNDLWEGFARYALPYGARRSGTRADGSGTVPVLSGDALTVFAMAREDAQALSSAEKRAAALRVPTPTTNAQLTARPEVYAPVNRYYAGPSTNNLLTFRTSRKLIIEKACSSDAIVCSDWAAAGARVGLSLRDSLGMPYAVPPGMSATAALSGMPSFASDAHFYSNAAAGGVDWSRLQNLSPAQSRHASTVDVDPVTGIAMRHALRTQLSDASTVDVDAVTGIAMRRALRSQVSLRVERSALLPALTTNQDRCPAPTKTAFAGGYGCFLYIPLAWTDDQRVIDDASARRLADEFWLYPTRYAPRTAAAAALAAAALCGGGALLWAVCRWRRRRFEAIVYVD</sequence>
<proteinExistence type="inferred from homology"/>
<keyword evidence="9" id="KW-1185">Reference proteome</keyword>
<evidence type="ECO:0000256" key="3">
    <source>
        <dbReference type="ARBA" id="ARBA00022692"/>
    </source>
</evidence>
<dbReference type="Proteomes" id="UP000664859">
    <property type="component" value="Unassembled WGS sequence"/>
</dbReference>
<dbReference type="Pfam" id="PF01130">
    <property type="entry name" value="CD36"/>
    <property type="match status" value="1"/>
</dbReference>
<comment type="caution">
    <text evidence="8">The sequence shown here is derived from an EMBL/GenBank/DDBJ whole genome shotgun (WGS) entry which is preliminary data.</text>
</comment>
<dbReference type="PANTHER" id="PTHR11923">
    <property type="entry name" value="SCAVENGER RECEPTOR CLASS B TYPE-1 SR-B1"/>
    <property type="match status" value="1"/>
</dbReference>
<protein>
    <submittedName>
        <fullName evidence="8">Uncharacterized protein</fullName>
    </submittedName>
</protein>
<evidence type="ECO:0000256" key="4">
    <source>
        <dbReference type="ARBA" id="ARBA00022989"/>
    </source>
</evidence>
<dbReference type="OrthoDB" id="195015at2759"/>
<dbReference type="InterPro" id="IPR002159">
    <property type="entry name" value="CD36_fam"/>
</dbReference>
<evidence type="ECO:0000313" key="9">
    <source>
        <dbReference type="Proteomes" id="UP000664859"/>
    </source>
</evidence>
<evidence type="ECO:0000313" key="8">
    <source>
        <dbReference type="EMBL" id="KAG5178561.1"/>
    </source>
</evidence>
<evidence type="ECO:0000256" key="7">
    <source>
        <dbReference type="SAM" id="Phobius"/>
    </source>
</evidence>
<feature type="transmembrane region" description="Helical" evidence="7">
    <location>
        <begin position="1440"/>
        <end position="1461"/>
    </location>
</feature>
<evidence type="ECO:0000256" key="5">
    <source>
        <dbReference type="ARBA" id="ARBA00023136"/>
    </source>
</evidence>
<evidence type="ECO:0000256" key="6">
    <source>
        <dbReference type="ARBA" id="ARBA00023180"/>
    </source>
</evidence>
<keyword evidence="3 7" id="KW-0812">Transmembrane</keyword>
<accession>A0A835YN97</accession>
<evidence type="ECO:0000256" key="1">
    <source>
        <dbReference type="ARBA" id="ARBA00004370"/>
    </source>
</evidence>
<comment type="subcellular location">
    <subcellularLocation>
        <location evidence="1">Membrane</location>
    </subcellularLocation>
</comment>
<evidence type="ECO:0000256" key="2">
    <source>
        <dbReference type="ARBA" id="ARBA00010532"/>
    </source>
</evidence>
<organism evidence="8 9">
    <name type="scientific">Tribonema minus</name>
    <dbReference type="NCBI Taxonomy" id="303371"/>
    <lineage>
        <taxon>Eukaryota</taxon>
        <taxon>Sar</taxon>
        <taxon>Stramenopiles</taxon>
        <taxon>Ochrophyta</taxon>
        <taxon>PX clade</taxon>
        <taxon>Xanthophyceae</taxon>
        <taxon>Tribonematales</taxon>
        <taxon>Tribonemataceae</taxon>
        <taxon>Tribonema</taxon>
    </lineage>
</organism>
<dbReference type="EMBL" id="JAFCMP010000514">
    <property type="protein sequence ID" value="KAG5178561.1"/>
    <property type="molecule type" value="Genomic_DNA"/>
</dbReference>
<dbReference type="GO" id="GO:0005044">
    <property type="term" value="F:scavenger receptor activity"/>
    <property type="evidence" value="ECO:0007669"/>
    <property type="project" value="TreeGrafter"/>
</dbReference>
<reference evidence="8" key="1">
    <citation type="submission" date="2021-02" db="EMBL/GenBank/DDBJ databases">
        <title>First Annotated Genome of the Yellow-green Alga Tribonema minus.</title>
        <authorList>
            <person name="Mahan K.M."/>
        </authorList>
    </citation>
    <scope>NUCLEOTIDE SEQUENCE</scope>
    <source>
        <strain evidence="8">UTEX B ZZ1240</strain>
    </source>
</reference>
<keyword evidence="5 7" id="KW-0472">Membrane</keyword>
<dbReference type="GO" id="GO:0016020">
    <property type="term" value="C:membrane"/>
    <property type="evidence" value="ECO:0007669"/>
    <property type="project" value="UniProtKB-SubCell"/>
</dbReference>
<dbReference type="GO" id="GO:0005737">
    <property type="term" value="C:cytoplasm"/>
    <property type="evidence" value="ECO:0007669"/>
    <property type="project" value="TreeGrafter"/>
</dbReference>
<keyword evidence="6" id="KW-0325">Glycoprotein</keyword>
<name>A0A835YN97_9STRA</name>